<protein>
    <submittedName>
        <fullName evidence="2">Uncharacterized protein</fullName>
    </submittedName>
</protein>
<feature type="compositionally biased region" description="Acidic residues" evidence="1">
    <location>
        <begin position="586"/>
        <end position="611"/>
    </location>
</feature>
<name>B8C1U6_THAPS</name>
<feature type="region of interest" description="Disordered" evidence="1">
    <location>
        <begin position="376"/>
        <end position="405"/>
    </location>
</feature>
<feature type="region of interest" description="Disordered" evidence="1">
    <location>
        <begin position="580"/>
        <end position="618"/>
    </location>
</feature>
<dbReference type="InParanoid" id="B8C1U6"/>
<dbReference type="EMBL" id="CM000642">
    <property type="protein sequence ID" value="EED91826.1"/>
    <property type="molecule type" value="Genomic_DNA"/>
</dbReference>
<evidence type="ECO:0000256" key="1">
    <source>
        <dbReference type="SAM" id="MobiDB-lite"/>
    </source>
</evidence>
<sequence>MLALQTIHRRQRCRATSSCRRLVEVASGSGRVVPRCTPSDNVIDSSSSNHLQSQCNQPNHGVRRCFATSVVSLGAETRDVHRQQTPALRLKSSSVFNSATKQNHLILVRSFSKFSTDSNEVVVQEPDPPPPSKGASKTATTPALTKEAAVDIAQSNGNGIECNNSKVNNAPSSNNRNGINSINELREARVILHKTCTDAQALLPFNNSATSDERVAMADYFLILVNSLALEQSVETVQQLYIEESANNNVQKSVEDGGEDDALEEVKSHAIKSMHSLHRVFISMVESCVPPVATTPNEDSKSTNFPLIHEDNKYTAKTVGRALQISRRAEELGMPLHRPLYRRLALGIVSTSHLPEEFRQVGEDWPWQQDELELSRSSFTESDDTSGFVTNASPTTEQATSKAESTPKLVLSGQFQQIKERLHMPPLAMELLDLCQRAQVALNCSFSSSMTLKEQIQQFSQQQIFALEILTEPCLQLLKRKQFEEALGLIRGWEEKLGRNSDSIDLMLLMGEEQTLEALDIAKGWLVGTSFGDDILSNPHANELINLLQLSLAKILKDRKEQADSFARVLTTVVALQGIPQQHENDYDEDDSDFEDDDEYDSYDSDSEDEGGEKWTPTLKSAPVTELNAENFPLVLGKHPLNFQDSVEQSAQDITEIKEAKDDVETLIVDGVSNDVVRDSIYLRNGKDWLLPDIVTQLEEWNKGQTLTFTPEFEKHLGWQMTKEDEEDDDDDWR</sequence>
<dbReference type="PaxDb" id="35128-Thaps22559"/>
<dbReference type="GeneID" id="7447281"/>
<feature type="compositionally biased region" description="Polar residues" evidence="1">
    <location>
        <begin position="376"/>
        <end position="404"/>
    </location>
</feature>
<evidence type="ECO:0000313" key="3">
    <source>
        <dbReference type="Proteomes" id="UP000001449"/>
    </source>
</evidence>
<dbReference type="KEGG" id="tps:THAPSDRAFT_22559"/>
<proteinExistence type="predicted"/>
<reference evidence="2 3" key="1">
    <citation type="journal article" date="2004" name="Science">
        <title>The genome of the diatom Thalassiosira pseudonana: ecology, evolution, and metabolism.</title>
        <authorList>
            <person name="Armbrust E.V."/>
            <person name="Berges J.A."/>
            <person name="Bowler C."/>
            <person name="Green B.R."/>
            <person name="Martinez D."/>
            <person name="Putnam N.H."/>
            <person name="Zhou S."/>
            <person name="Allen A.E."/>
            <person name="Apt K.E."/>
            <person name="Bechner M."/>
            <person name="Brzezinski M.A."/>
            <person name="Chaal B.K."/>
            <person name="Chiovitti A."/>
            <person name="Davis A.K."/>
            <person name="Demarest M.S."/>
            <person name="Detter J.C."/>
            <person name="Glavina T."/>
            <person name="Goodstein D."/>
            <person name="Hadi M.Z."/>
            <person name="Hellsten U."/>
            <person name="Hildebrand M."/>
            <person name="Jenkins B.D."/>
            <person name="Jurka J."/>
            <person name="Kapitonov V.V."/>
            <person name="Kroger N."/>
            <person name="Lau W.W."/>
            <person name="Lane T.W."/>
            <person name="Larimer F.W."/>
            <person name="Lippmeier J.C."/>
            <person name="Lucas S."/>
            <person name="Medina M."/>
            <person name="Montsant A."/>
            <person name="Obornik M."/>
            <person name="Parker M.S."/>
            <person name="Palenik B."/>
            <person name="Pazour G.J."/>
            <person name="Richardson P.M."/>
            <person name="Rynearson T.A."/>
            <person name="Saito M.A."/>
            <person name="Schwartz D.C."/>
            <person name="Thamatrakoln K."/>
            <person name="Valentin K."/>
            <person name="Vardi A."/>
            <person name="Wilkerson F.P."/>
            <person name="Rokhsar D.S."/>
        </authorList>
    </citation>
    <scope>NUCLEOTIDE SEQUENCE [LARGE SCALE GENOMIC DNA]</scope>
    <source>
        <strain evidence="2 3">CCMP1335</strain>
    </source>
</reference>
<dbReference type="HOGENOM" id="CLU_377930_0_0_1"/>
<organism evidence="2 3">
    <name type="scientific">Thalassiosira pseudonana</name>
    <name type="common">Marine diatom</name>
    <name type="synonym">Cyclotella nana</name>
    <dbReference type="NCBI Taxonomy" id="35128"/>
    <lineage>
        <taxon>Eukaryota</taxon>
        <taxon>Sar</taxon>
        <taxon>Stramenopiles</taxon>
        <taxon>Ochrophyta</taxon>
        <taxon>Bacillariophyta</taxon>
        <taxon>Coscinodiscophyceae</taxon>
        <taxon>Thalassiosirophycidae</taxon>
        <taxon>Thalassiosirales</taxon>
        <taxon>Thalassiosiraceae</taxon>
        <taxon>Thalassiosira</taxon>
    </lineage>
</organism>
<feature type="region of interest" description="Disordered" evidence="1">
    <location>
        <begin position="117"/>
        <end position="143"/>
    </location>
</feature>
<dbReference type="Proteomes" id="UP000001449">
    <property type="component" value="Chromosome 5"/>
</dbReference>
<dbReference type="AlphaFoldDB" id="B8C1U6"/>
<gene>
    <name evidence="2" type="ORF">THAPSDRAFT_22559</name>
</gene>
<accession>B8C1U6</accession>
<keyword evidence="3" id="KW-1185">Reference proteome</keyword>
<reference evidence="2 3" key="2">
    <citation type="journal article" date="2008" name="Nature">
        <title>The Phaeodactylum genome reveals the evolutionary history of diatom genomes.</title>
        <authorList>
            <person name="Bowler C."/>
            <person name="Allen A.E."/>
            <person name="Badger J.H."/>
            <person name="Grimwood J."/>
            <person name="Jabbari K."/>
            <person name="Kuo A."/>
            <person name="Maheswari U."/>
            <person name="Martens C."/>
            <person name="Maumus F."/>
            <person name="Otillar R.P."/>
            <person name="Rayko E."/>
            <person name="Salamov A."/>
            <person name="Vandepoele K."/>
            <person name="Beszteri B."/>
            <person name="Gruber A."/>
            <person name="Heijde M."/>
            <person name="Katinka M."/>
            <person name="Mock T."/>
            <person name="Valentin K."/>
            <person name="Verret F."/>
            <person name="Berges J.A."/>
            <person name="Brownlee C."/>
            <person name="Cadoret J.P."/>
            <person name="Chiovitti A."/>
            <person name="Choi C.J."/>
            <person name="Coesel S."/>
            <person name="De Martino A."/>
            <person name="Detter J.C."/>
            <person name="Durkin C."/>
            <person name="Falciatore A."/>
            <person name="Fournet J."/>
            <person name="Haruta M."/>
            <person name="Huysman M.J."/>
            <person name="Jenkins B.D."/>
            <person name="Jiroutova K."/>
            <person name="Jorgensen R.E."/>
            <person name="Joubert Y."/>
            <person name="Kaplan A."/>
            <person name="Kroger N."/>
            <person name="Kroth P.G."/>
            <person name="La Roche J."/>
            <person name="Lindquist E."/>
            <person name="Lommer M."/>
            <person name="Martin-Jezequel V."/>
            <person name="Lopez P.J."/>
            <person name="Lucas S."/>
            <person name="Mangogna M."/>
            <person name="McGinnis K."/>
            <person name="Medlin L.K."/>
            <person name="Montsant A."/>
            <person name="Oudot-Le Secq M.P."/>
            <person name="Napoli C."/>
            <person name="Obornik M."/>
            <person name="Parker M.S."/>
            <person name="Petit J.L."/>
            <person name="Porcel B.M."/>
            <person name="Poulsen N."/>
            <person name="Robison M."/>
            <person name="Rychlewski L."/>
            <person name="Rynearson T.A."/>
            <person name="Schmutz J."/>
            <person name="Shapiro H."/>
            <person name="Siaut M."/>
            <person name="Stanley M."/>
            <person name="Sussman M.R."/>
            <person name="Taylor A.R."/>
            <person name="Vardi A."/>
            <person name="von Dassow P."/>
            <person name="Vyverman W."/>
            <person name="Willis A."/>
            <person name="Wyrwicz L.S."/>
            <person name="Rokhsar D.S."/>
            <person name="Weissenbach J."/>
            <person name="Armbrust E.V."/>
            <person name="Green B.R."/>
            <person name="Van de Peer Y."/>
            <person name="Grigoriev I.V."/>
        </authorList>
    </citation>
    <scope>NUCLEOTIDE SEQUENCE [LARGE SCALE GENOMIC DNA]</scope>
    <source>
        <strain evidence="2 3">CCMP1335</strain>
    </source>
</reference>
<dbReference type="RefSeq" id="XP_002290074.1">
    <property type="nucleotide sequence ID" value="XM_002290038.1"/>
</dbReference>
<dbReference type="eggNOG" id="ENOG502RWKI">
    <property type="taxonomic scope" value="Eukaryota"/>
</dbReference>
<evidence type="ECO:0000313" key="2">
    <source>
        <dbReference type="EMBL" id="EED91826.1"/>
    </source>
</evidence>